<feature type="transmembrane region" description="Helical" evidence="1">
    <location>
        <begin position="124"/>
        <end position="143"/>
    </location>
</feature>
<dbReference type="PANTHER" id="PTHR36834">
    <property type="entry name" value="MEMBRANE PROTEIN-RELATED"/>
    <property type="match status" value="1"/>
</dbReference>
<dbReference type="AlphaFoldDB" id="A0A9X2IMV5"/>
<accession>A0A9X2IMV5</accession>
<sequence length="152" mass="17350">MKQQTLILRTLLFLYIVVVLYITLLAWNYGASLGPAGPGGRNYNLIPFRSIYRIGVFSPTILDPLRILVGNILLFVPFGFLLPAVWRHLRHALVVVLIGMGFSLMIETSQFLFTHRVANVDDVILNSLGVWIGYGFFYVTLWLKRRIVLFHA</sequence>
<dbReference type="Proteomes" id="UP001139179">
    <property type="component" value="Unassembled WGS sequence"/>
</dbReference>
<feature type="transmembrane region" description="Helical" evidence="1">
    <location>
        <begin position="12"/>
        <end position="30"/>
    </location>
</feature>
<keyword evidence="1" id="KW-1133">Transmembrane helix</keyword>
<keyword evidence="1" id="KW-0812">Transmembrane</keyword>
<name>A0A9X2IMV5_9BACI</name>
<dbReference type="InterPro" id="IPR053150">
    <property type="entry name" value="Teicoplanin_resist-assoc"/>
</dbReference>
<feature type="transmembrane region" description="Helical" evidence="1">
    <location>
        <begin position="93"/>
        <end position="112"/>
    </location>
</feature>
<organism evidence="3 4">
    <name type="scientific">Halalkalibacter oceani</name>
    <dbReference type="NCBI Taxonomy" id="1653776"/>
    <lineage>
        <taxon>Bacteria</taxon>
        <taxon>Bacillati</taxon>
        <taxon>Bacillota</taxon>
        <taxon>Bacilli</taxon>
        <taxon>Bacillales</taxon>
        <taxon>Bacillaceae</taxon>
        <taxon>Halalkalibacter</taxon>
    </lineage>
</organism>
<evidence type="ECO:0000313" key="4">
    <source>
        <dbReference type="Proteomes" id="UP001139179"/>
    </source>
</evidence>
<dbReference type="PANTHER" id="PTHR36834:SF1">
    <property type="entry name" value="INTEGRAL MEMBRANE PROTEIN"/>
    <property type="match status" value="1"/>
</dbReference>
<feature type="domain" description="VanZ-like" evidence="2">
    <location>
        <begin position="13"/>
        <end position="139"/>
    </location>
</feature>
<feature type="transmembrane region" description="Helical" evidence="1">
    <location>
        <begin position="67"/>
        <end position="86"/>
    </location>
</feature>
<dbReference type="EMBL" id="JAMBOL010000002">
    <property type="protein sequence ID" value="MCM3713405.1"/>
    <property type="molecule type" value="Genomic_DNA"/>
</dbReference>
<evidence type="ECO:0000256" key="1">
    <source>
        <dbReference type="SAM" id="Phobius"/>
    </source>
</evidence>
<protein>
    <submittedName>
        <fullName evidence="3">VanZ family protein</fullName>
    </submittedName>
</protein>
<gene>
    <name evidence="3" type="ORF">M3202_04850</name>
</gene>
<proteinExistence type="predicted"/>
<comment type="caution">
    <text evidence="3">The sequence shown here is derived from an EMBL/GenBank/DDBJ whole genome shotgun (WGS) entry which is preliminary data.</text>
</comment>
<keyword evidence="4" id="KW-1185">Reference proteome</keyword>
<evidence type="ECO:0000313" key="3">
    <source>
        <dbReference type="EMBL" id="MCM3713405.1"/>
    </source>
</evidence>
<evidence type="ECO:0000259" key="2">
    <source>
        <dbReference type="Pfam" id="PF04892"/>
    </source>
</evidence>
<reference evidence="3" key="1">
    <citation type="submission" date="2022-05" db="EMBL/GenBank/DDBJ databases">
        <title>Comparative Genomics of Spacecraft Associated Microbes.</title>
        <authorList>
            <person name="Tran M.T."/>
            <person name="Wright A."/>
            <person name="Seuylemezian A."/>
            <person name="Eisen J."/>
            <person name="Coil D."/>
        </authorList>
    </citation>
    <scope>NUCLEOTIDE SEQUENCE</scope>
    <source>
        <strain evidence="3">214.1.1</strain>
    </source>
</reference>
<dbReference type="InterPro" id="IPR006976">
    <property type="entry name" value="VanZ-like"/>
</dbReference>
<dbReference type="RefSeq" id="WP_251222208.1">
    <property type="nucleotide sequence ID" value="NZ_JAMBOL010000002.1"/>
</dbReference>
<dbReference type="Pfam" id="PF04892">
    <property type="entry name" value="VanZ"/>
    <property type="match status" value="1"/>
</dbReference>
<keyword evidence="1" id="KW-0472">Membrane</keyword>